<evidence type="ECO:0000313" key="2">
    <source>
        <dbReference type="Proteomes" id="UP000666369"/>
    </source>
</evidence>
<dbReference type="InterPro" id="IPR010653">
    <property type="entry name" value="NlpB/DapX"/>
</dbReference>
<comment type="caution">
    <text evidence="1">The sequence shown here is derived from an EMBL/GenBank/DDBJ whole genome shotgun (WGS) entry which is preliminary data.</text>
</comment>
<dbReference type="EMBL" id="JAADJT010000003">
    <property type="protein sequence ID" value="NGZ84213.1"/>
    <property type="molecule type" value="Genomic_DNA"/>
</dbReference>
<name>A0ABX0FI64_9BURK</name>
<evidence type="ECO:0000313" key="1">
    <source>
        <dbReference type="EMBL" id="NGZ84213.1"/>
    </source>
</evidence>
<reference evidence="2" key="2">
    <citation type="submission" date="2023-07" db="EMBL/GenBank/DDBJ databases">
        <title>Duganella aceri sp. nov., isolated from tree sap.</title>
        <authorList>
            <person name="Kim I.S."/>
        </authorList>
    </citation>
    <scope>NUCLEOTIDE SEQUENCE [LARGE SCALE GENOMIC DNA]</scope>
    <source>
        <strain evidence="2">SAP-35</strain>
    </source>
</reference>
<gene>
    <name evidence="1" type="primary">bamC</name>
    <name evidence="1" type="ORF">GW587_08090</name>
</gene>
<protein>
    <submittedName>
        <fullName evidence="1">Outer membrane protein assembly factor BamC</fullName>
    </submittedName>
</protein>
<dbReference type="Proteomes" id="UP000666369">
    <property type="component" value="Unassembled WGS sequence"/>
</dbReference>
<dbReference type="RefSeq" id="WP_166100876.1">
    <property type="nucleotide sequence ID" value="NZ_JAADJT010000003.1"/>
</dbReference>
<dbReference type="Pfam" id="PF06804">
    <property type="entry name" value="Lipoprotein_18"/>
    <property type="match status" value="1"/>
</dbReference>
<dbReference type="Gene3D" id="3.30.310.170">
    <property type="entry name" value="Outer membrane protein assembly factor BamC"/>
    <property type="match status" value="1"/>
</dbReference>
<keyword evidence="2" id="KW-1185">Reference proteome</keyword>
<dbReference type="PROSITE" id="PS51257">
    <property type="entry name" value="PROKAR_LIPOPROTEIN"/>
    <property type="match status" value="1"/>
</dbReference>
<dbReference type="InterPro" id="IPR042268">
    <property type="entry name" value="BamC_C"/>
</dbReference>
<reference evidence="1 2" key="1">
    <citation type="submission" date="2020-01" db="EMBL/GenBank/DDBJ databases">
        <authorList>
            <person name="Lee S.D."/>
        </authorList>
    </citation>
    <scope>NUCLEOTIDE SEQUENCE [LARGE SCALE GENOMIC DNA]</scope>
    <source>
        <strain evidence="1 2">SAP-35</strain>
    </source>
</reference>
<sequence>MTIRKTASISSQRALVVGALAASLTGCGMIGSVIGNDKVDYKSAKKASTLDVPPDLTQLQKDNRYSLPDSNNGVATASGYNASKGVGGAAGTTVVIPGQPPAGTVVPLSMNDIKVERDGNQRWLVLKQTPEQLWPQLKQFWEDSGFTLSQELPTAGIMETEWNENRAKIPMDFIRNTIGKVFDSVYSSGERDKFRTRIERRSDGASEIYISHRGAQEVATGAQKETTTWMPRPNDPGLEAEFLARLMTKLGNGAPTDTAVAKSAVDSAIVQPQHASLVGAGAERAVQVDEGFDRAWRRVGLALDRAGFTVEDRDRTQGIYFVRYIDDVTETKGFFGKLFSWGSASEADKEAQRYRISVKAGAGNSSTVTVLSNTGTAEAGPVGDKILTLLHEQLK</sequence>
<accession>A0ABX0FI64</accession>
<proteinExistence type="predicted"/>
<organism evidence="1 2">
    <name type="scientific">Duganella aceris</name>
    <dbReference type="NCBI Taxonomy" id="2703883"/>
    <lineage>
        <taxon>Bacteria</taxon>
        <taxon>Pseudomonadati</taxon>
        <taxon>Pseudomonadota</taxon>
        <taxon>Betaproteobacteria</taxon>
        <taxon>Burkholderiales</taxon>
        <taxon>Oxalobacteraceae</taxon>
        <taxon>Telluria group</taxon>
        <taxon>Duganella</taxon>
    </lineage>
</organism>